<dbReference type="Proteomes" id="UP000257109">
    <property type="component" value="Unassembled WGS sequence"/>
</dbReference>
<dbReference type="SUPFAM" id="SSF56672">
    <property type="entry name" value="DNA/RNA polymerases"/>
    <property type="match status" value="1"/>
</dbReference>
<feature type="domain" description="Reverse transcriptase/retrotransposon-derived protein RNase H-like" evidence="2">
    <location>
        <begin position="223"/>
        <end position="267"/>
    </location>
</feature>
<dbReference type="InterPro" id="IPR043128">
    <property type="entry name" value="Rev_trsase/Diguanyl_cyclase"/>
</dbReference>
<dbReference type="Pfam" id="PF17919">
    <property type="entry name" value="RT_RNaseH_2"/>
    <property type="match status" value="1"/>
</dbReference>
<keyword evidence="4" id="KW-1185">Reference proteome</keyword>
<sequence>MFFKEKVQAYMMSSSLKVEESVVMGAILVMSEFLKVLLEDLEEPLEKHFVRPSSSLWGALVLLVKKKLGGMRLYVDYHQLNKIDFRSSYNQIHIKFEDVPKTAFKTCCDHYEYLVMPFGVTNAPSVFMDYMNKILHPYLDNFVVVFINDILVYYKSKEEHVEQLSIMLQVLRNKQLYAKMSKYPSKIKVVLEWEVPKYVLEIRSFLGLVGFSKLDLPLTRLTHKDQLLCLPNPSEPFVVYYDASKMGLGGVLMQGGKVVAYASRKLKT</sequence>
<dbReference type="OrthoDB" id="1701144at2759"/>
<dbReference type="InterPro" id="IPR041577">
    <property type="entry name" value="RT_RNaseH_2"/>
</dbReference>
<gene>
    <name evidence="3" type="primary">pol</name>
    <name evidence="3" type="ORF">CR513_46164</name>
</gene>
<proteinExistence type="predicted"/>
<dbReference type="Gene3D" id="3.10.10.10">
    <property type="entry name" value="HIV Type 1 Reverse Transcriptase, subunit A, domain 1"/>
    <property type="match status" value="2"/>
</dbReference>
<dbReference type="EMBL" id="QJKJ01010284">
    <property type="protein sequence ID" value="RDX74125.1"/>
    <property type="molecule type" value="Genomic_DNA"/>
</dbReference>
<evidence type="ECO:0000259" key="2">
    <source>
        <dbReference type="Pfam" id="PF17919"/>
    </source>
</evidence>
<dbReference type="Pfam" id="PF00078">
    <property type="entry name" value="RVT_1"/>
    <property type="match status" value="1"/>
</dbReference>
<protein>
    <submittedName>
        <fullName evidence="3">Retrovirus-related Pol polyprotein</fullName>
    </submittedName>
</protein>
<dbReference type="InterPro" id="IPR043502">
    <property type="entry name" value="DNA/RNA_pol_sf"/>
</dbReference>
<feature type="non-terminal residue" evidence="3">
    <location>
        <position position="1"/>
    </location>
</feature>
<dbReference type="Gene3D" id="3.30.70.270">
    <property type="match status" value="1"/>
</dbReference>
<name>A0A371F788_MUCPR</name>
<dbReference type="InterPro" id="IPR000477">
    <property type="entry name" value="RT_dom"/>
</dbReference>
<feature type="domain" description="Reverse transcriptase" evidence="1">
    <location>
        <begin position="80"/>
        <end position="182"/>
    </location>
</feature>
<accession>A0A371F788</accession>
<reference evidence="3" key="1">
    <citation type="submission" date="2018-05" db="EMBL/GenBank/DDBJ databases">
        <title>Draft genome of Mucuna pruriens seed.</title>
        <authorList>
            <person name="Nnadi N.E."/>
            <person name="Vos R."/>
            <person name="Hasami M.H."/>
            <person name="Devisetty U.K."/>
            <person name="Aguiy J.C."/>
        </authorList>
    </citation>
    <scope>NUCLEOTIDE SEQUENCE [LARGE SCALE GENOMIC DNA]</scope>
    <source>
        <strain evidence="3">JCA_2017</strain>
    </source>
</reference>
<dbReference type="InterPro" id="IPR053134">
    <property type="entry name" value="RNA-dir_DNA_polymerase"/>
</dbReference>
<dbReference type="CDD" id="cd01647">
    <property type="entry name" value="RT_LTR"/>
    <property type="match status" value="1"/>
</dbReference>
<dbReference type="PANTHER" id="PTHR24559:SF444">
    <property type="entry name" value="REVERSE TRANSCRIPTASE DOMAIN-CONTAINING PROTEIN"/>
    <property type="match status" value="1"/>
</dbReference>
<dbReference type="PANTHER" id="PTHR24559">
    <property type="entry name" value="TRANSPOSON TY3-I GAG-POL POLYPROTEIN"/>
    <property type="match status" value="1"/>
</dbReference>
<evidence type="ECO:0000313" key="4">
    <source>
        <dbReference type="Proteomes" id="UP000257109"/>
    </source>
</evidence>
<comment type="caution">
    <text evidence="3">The sequence shown here is derived from an EMBL/GenBank/DDBJ whole genome shotgun (WGS) entry which is preliminary data.</text>
</comment>
<evidence type="ECO:0000259" key="1">
    <source>
        <dbReference type="Pfam" id="PF00078"/>
    </source>
</evidence>
<evidence type="ECO:0000313" key="3">
    <source>
        <dbReference type="EMBL" id="RDX74125.1"/>
    </source>
</evidence>
<organism evidence="3 4">
    <name type="scientific">Mucuna pruriens</name>
    <name type="common">Velvet bean</name>
    <name type="synonym">Dolichos pruriens</name>
    <dbReference type="NCBI Taxonomy" id="157652"/>
    <lineage>
        <taxon>Eukaryota</taxon>
        <taxon>Viridiplantae</taxon>
        <taxon>Streptophyta</taxon>
        <taxon>Embryophyta</taxon>
        <taxon>Tracheophyta</taxon>
        <taxon>Spermatophyta</taxon>
        <taxon>Magnoliopsida</taxon>
        <taxon>eudicotyledons</taxon>
        <taxon>Gunneridae</taxon>
        <taxon>Pentapetalae</taxon>
        <taxon>rosids</taxon>
        <taxon>fabids</taxon>
        <taxon>Fabales</taxon>
        <taxon>Fabaceae</taxon>
        <taxon>Papilionoideae</taxon>
        <taxon>50 kb inversion clade</taxon>
        <taxon>NPAAA clade</taxon>
        <taxon>indigoferoid/millettioid clade</taxon>
        <taxon>Phaseoleae</taxon>
        <taxon>Mucuna</taxon>
    </lineage>
</organism>
<dbReference type="AlphaFoldDB" id="A0A371F788"/>